<dbReference type="InterPro" id="IPR003137">
    <property type="entry name" value="PA_domain"/>
</dbReference>
<dbReference type="GO" id="GO:0046872">
    <property type="term" value="F:metal ion binding"/>
    <property type="evidence" value="ECO:0007669"/>
    <property type="project" value="UniProtKB-KW"/>
</dbReference>
<keyword evidence="9" id="KW-0479">Metal-binding</keyword>
<evidence type="ECO:0000256" key="7">
    <source>
        <dbReference type="ARBA" id="ARBA00022645"/>
    </source>
</evidence>
<evidence type="ECO:0000256" key="20">
    <source>
        <dbReference type="ARBA" id="ARBA00033328"/>
    </source>
</evidence>
<dbReference type="RefSeq" id="WP_021056557.1">
    <property type="nucleotide sequence ID" value="NZ_KE356561.1"/>
</dbReference>
<dbReference type="eggNOG" id="arCOG02959">
    <property type="taxonomic scope" value="Archaea"/>
</dbReference>
<proteinExistence type="predicted"/>
<keyword evidence="11" id="KW-0378">Hydrolase</keyword>
<dbReference type="STRING" id="1238425.J07HQW2_03581"/>
<evidence type="ECO:0000313" key="23">
    <source>
        <dbReference type="EMBL" id="ERG97095.1"/>
    </source>
</evidence>
<evidence type="ECO:0000256" key="18">
    <source>
        <dbReference type="ARBA" id="ARBA00023228"/>
    </source>
</evidence>
<dbReference type="Gene3D" id="3.40.630.10">
    <property type="entry name" value="Zn peptidases"/>
    <property type="match status" value="1"/>
</dbReference>
<evidence type="ECO:0000313" key="24">
    <source>
        <dbReference type="Proteomes" id="UP000030710"/>
    </source>
</evidence>
<evidence type="ECO:0000256" key="5">
    <source>
        <dbReference type="ARBA" id="ARBA00014116"/>
    </source>
</evidence>
<keyword evidence="8" id="KW-0645">Protease</keyword>
<keyword evidence="13" id="KW-0862">Zinc</keyword>
<gene>
    <name evidence="23" type="ORF">J07HQW2_03581</name>
</gene>
<dbReference type="GO" id="GO:0006508">
    <property type="term" value="P:proteolysis"/>
    <property type="evidence" value="ECO:0007669"/>
    <property type="project" value="UniProtKB-KW"/>
</dbReference>
<evidence type="ECO:0000256" key="2">
    <source>
        <dbReference type="ARBA" id="ARBA00004371"/>
    </source>
</evidence>
<keyword evidence="15" id="KW-0482">Metalloprotease</keyword>
<evidence type="ECO:0000256" key="3">
    <source>
        <dbReference type="ARBA" id="ARBA00004555"/>
    </source>
</evidence>
<evidence type="ECO:0000256" key="9">
    <source>
        <dbReference type="ARBA" id="ARBA00022723"/>
    </source>
</evidence>
<dbReference type="AlphaFoldDB" id="U1NIP6"/>
<dbReference type="CDD" id="cd04819">
    <property type="entry name" value="PA_2"/>
    <property type="match status" value="1"/>
</dbReference>
<dbReference type="Pfam" id="PF02225">
    <property type="entry name" value="PA"/>
    <property type="match status" value="1"/>
</dbReference>
<dbReference type="PANTHER" id="PTHR12053:SF3">
    <property type="entry name" value="CARBOXYPEPTIDASE Q"/>
    <property type="match status" value="1"/>
</dbReference>
<evidence type="ECO:0000256" key="10">
    <source>
        <dbReference type="ARBA" id="ARBA00022729"/>
    </source>
</evidence>
<evidence type="ECO:0000256" key="12">
    <source>
        <dbReference type="ARBA" id="ARBA00022824"/>
    </source>
</evidence>
<keyword evidence="7" id="KW-0121">Carboxypeptidase</keyword>
<evidence type="ECO:0000256" key="17">
    <source>
        <dbReference type="ARBA" id="ARBA00023180"/>
    </source>
</evidence>
<dbReference type="GO" id="GO:0004177">
    <property type="term" value="F:aminopeptidase activity"/>
    <property type="evidence" value="ECO:0007669"/>
    <property type="project" value="UniProtKB-KW"/>
</dbReference>
<dbReference type="HOGENOM" id="CLU_033697_0_0_2"/>
<keyword evidence="17" id="KW-0325">Glycoprotein</keyword>
<reference evidence="23 24" key="1">
    <citation type="journal article" date="2013" name="PLoS ONE">
        <title>Assembly-driven community genomics of a hypersaline microbial ecosystem.</title>
        <authorList>
            <person name="Podell S."/>
            <person name="Ugalde J.A."/>
            <person name="Narasingarao P."/>
            <person name="Banfield J.F."/>
            <person name="Heidelberg K.B."/>
            <person name="Allen E.E."/>
        </authorList>
    </citation>
    <scope>NUCLEOTIDE SEQUENCE [LARGE SCALE GENOMIC DNA]</scope>
    <source>
        <strain evidence="24">J07HQW2</strain>
    </source>
</reference>
<dbReference type="GO" id="GO:0005576">
    <property type="term" value="C:extracellular region"/>
    <property type="evidence" value="ECO:0007669"/>
    <property type="project" value="UniProtKB-SubCell"/>
</dbReference>
<dbReference type="InterPro" id="IPR007484">
    <property type="entry name" value="Peptidase_M28"/>
</dbReference>
<evidence type="ECO:0000259" key="21">
    <source>
        <dbReference type="Pfam" id="PF02225"/>
    </source>
</evidence>
<evidence type="ECO:0000256" key="16">
    <source>
        <dbReference type="ARBA" id="ARBA00023145"/>
    </source>
</evidence>
<feature type="domain" description="PA" evidence="21">
    <location>
        <begin position="91"/>
        <end position="184"/>
    </location>
</feature>
<evidence type="ECO:0000256" key="8">
    <source>
        <dbReference type="ARBA" id="ARBA00022670"/>
    </source>
</evidence>
<keyword evidence="23" id="KW-0031">Aminopeptidase</keyword>
<dbReference type="InterPro" id="IPR046450">
    <property type="entry name" value="PA_dom_sf"/>
</dbReference>
<feature type="domain" description="Peptidase M28" evidence="22">
    <location>
        <begin position="208"/>
        <end position="387"/>
    </location>
</feature>
<dbReference type="GO" id="GO:0004180">
    <property type="term" value="F:carboxypeptidase activity"/>
    <property type="evidence" value="ECO:0007669"/>
    <property type="project" value="UniProtKB-KW"/>
</dbReference>
<evidence type="ECO:0000256" key="4">
    <source>
        <dbReference type="ARBA" id="ARBA00004613"/>
    </source>
</evidence>
<keyword evidence="16" id="KW-0865">Zymogen</keyword>
<dbReference type="GO" id="GO:0005764">
    <property type="term" value="C:lysosome"/>
    <property type="evidence" value="ECO:0007669"/>
    <property type="project" value="UniProtKB-SubCell"/>
</dbReference>
<accession>U1NIP6</accession>
<dbReference type="Pfam" id="PF04389">
    <property type="entry name" value="Peptidase_M28"/>
    <property type="match status" value="1"/>
</dbReference>
<evidence type="ECO:0000256" key="6">
    <source>
        <dbReference type="ARBA" id="ARBA00022525"/>
    </source>
</evidence>
<comment type="subunit">
    <text evidence="19">Homodimer. The monomeric form is inactive while the homodimer is active.</text>
</comment>
<keyword evidence="14" id="KW-0333">Golgi apparatus</keyword>
<evidence type="ECO:0000256" key="11">
    <source>
        <dbReference type="ARBA" id="ARBA00022801"/>
    </source>
</evidence>
<comment type="subcellular location">
    <subcellularLocation>
        <location evidence="1">Endoplasmic reticulum</location>
    </subcellularLocation>
    <subcellularLocation>
        <location evidence="3">Golgi apparatus</location>
    </subcellularLocation>
    <subcellularLocation>
        <location evidence="2">Lysosome</location>
    </subcellularLocation>
    <subcellularLocation>
        <location evidence="4">Secreted</location>
    </subcellularLocation>
</comment>
<dbReference type="GO" id="GO:0070573">
    <property type="term" value="F:metallodipeptidase activity"/>
    <property type="evidence" value="ECO:0007669"/>
    <property type="project" value="InterPro"/>
</dbReference>
<evidence type="ECO:0000256" key="15">
    <source>
        <dbReference type="ARBA" id="ARBA00023049"/>
    </source>
</evidence>
<dbReference type="InterPro" id="IPR039866">
    <property type="entry name" value="CPQ"/>
</dbReference>
<evidence type="ECO:0000256" key="14">
    <source>
        <dbReference type="ARBA" id="ARBA00023034"/>
    </source>
</evidence>
<dbReference type="EMBL" id="KE356561">
    <property type="protein sequence ID" value="ERG97095.1"/>
    <property type="molecule type" value="Genomic_DNA"/>
</dbReference>
<evidence type="ECO:0000256" key="13">
    <source>
        <dbReference type="ARBA" id="ARBA00022833"/>
    </source>
</evidence>
<dbReference type="Gene3D" id="3.50.30.30">
    <property type="match status" value="1"/>
</dbReference>
<keyword evidence="6" id="KW-0964">Secreted</keyword>
<name>U1NIP6_9EURY</name>
<keyword evidence="12" id="KW-0256">Endoplasmic reticulum</keyword>
<evidence type="ECO:0000259" key="22">
    <source>
        <dbReference type="Pfam" id="PF04389"/>
    </source>
</evidence>
<evidence type="ECO:0000256" key="19">
    <source>
        <dbReference type="ARBA" id="ARBA00025833"/>
    </source>
</evidence>
<dbReference type="SUPFAM" id="SSF52025">
    <property type="entry name" value="PA domain"/>
    <property type="match status" value="1"/>
</dbReference>
<keyword evidence="18" id="KW-0458">Lysosome</keyword>
<evidence type="ECO:0000256" key="1">
    <source>
        <dbReference type="ARBA" id="ARBA00004240"/>
    </source>
</evidence>
<organism evidence="23 24">
    <name type="scientific">Haloquadratum walsbyi J07HQW2</name>
    <dbReference type="NCBI Taxonomy" id="1238425"/>
    <lineage>
        <taxon>Archaea</taxon>
        <taxon>Methanobacteriati</taxon>
        <taxon>Methanobacteriota</taxon>
        <taxon>Stenosarchaea group</taxon>
        <taxon>Halobacteria</taxon>
        <taxon>Halobacteriales</taxon>
        <taxon>Haloferacaceae</taxon>
        <taxon>Haloquadratum</taxon>
    </lineage>
</organism>
<dbReference type="SUPFAM" id="SSF53187">
    <property type="entry name" value="Zn-dependent exopeptidases"/>
    <property type="match status" value="1"/>
</dbReference>
<keyword evidence="10" id="KW-0732">Signal</keyword>
<dbReference type="PANTHER" id="PTHR12053">
    <property type="entry name" value="PROTEASE FAMILY M28 PLASMA GLUTAMATE CARBOXYPEPTIDASE-RELATED"/>
    <property type="match status" value="1"/>
</dbReference>
<protein>
    <recommendedName>
        <fullName evidence="5">Carboxypeptidase Q</fullName>
    </recommendedName>
    <alternativeName>
        <fullName evidence="20">Plasma glutamate carboxypeptidase</fullName>
    </alternativeName>
</protein>
<sequence length="439" mass="47832">MTDWIGETFTSNVGWKHLERLVDTDIRMAGSDGERRAAESTRDALAAVGARDAHLDNFEIQGWARGSAMIHAGDTTQDCISLPRSPNGRITGKLVDIDHGLPSNFNHDLDGAVVLAASDIPDWHDRYVHRREKYYRAVEAGAAAFIYRNHVNGCLPPTGSVGTEEAPIGEIPAVGVSKEVGQRLSRRFSGNDVTVSTNVDVHQATSQNIHADLGPETDTAVLLTSHVDAHDIGEGAADNAAGTAVVLEVARALAQRESDLDTRIHVIVYGAEEVGLVGSQYDADFRNHDNIKAIVNNDGVVRNRTLVCHAHGFDDLIEAANRVASRMDHPLEVPPELNPHSDHWPYVTWGVPGYHVRANTGDVGRGWGHTHADTLDKLSVRDLREQAILLTELVVELASDDTTVTQRSPSAIADQLERENRAEGMQVIGDWPYTNVADH</sequence>
<dbReference type="Proteomes" id="UP000030710">
    <property type="component" value="Unassembled WGS sequence"/>
</dbReference>